<comment type="subcellular location">
    <subcellularLocation>
        <location evidence="1 11">Mitochondrion inner membrane</location>
    </subcellularLocation>
</comment>
<keyword evidence="10 11" id="KW-0066">ATP synthesis</keyword>
<feature type="region of interest" description="Disordered" evidence="12">
    <location>
        <begin position="46"/>
        <end position="86"/>
    </location>
</feature>
<sequence>MSSSGVNVLRWSALGLGVAYGIYRQSTITAADKLRENQKEYERKQGLINQARQEYQKKTAPASKSGVVSDPSDPKFDLESWLKSVQ</sequence>
<protein>
    <recommendedName>
        <fullName evidence="11">ATP synthase F(0) complex subunit e, mitochondrial</fullName>
    </recommendedName>
</protein>
<evidence type="ECO:0000256" key="2">
    <source>
        <dbReference type="ARBA" id="ARBA00007333"/>
    </source>
</evidence>
<comment type="similarity">
    <text evidence="2 11">Belongs to the ATPase e subunit family.</text>
</comment>
<evidence type="ECO:0000256" key="4">
    <source>
        <dbReference type="ARBA" id="ARBA00022547"/>
    </source>
</evidence>
<dbReference type="EMBL" id="JASGXD010000019">
    <property type="protein sequence ID" value="KAK6000093.1"/>
    <property type="molecule type" value="Genomic_DNA"/>
</dbReference>
<comment type="subunit">
    <text evidence="11">F-type ATPases have 2 components, CF(1) - the catalytic core - and CF(0) - the membrane proton channel. CF(1) and CF(0) have multiple subunits.</text>
</comment>
<evidence type="ECO:0000256" key="3">
    <source>
        <dbReference type="ARBA" id="ARBA00022448"/>
    </source>
</evidence>
<gene>
    <name evidence="13" type="ORF">QM012_004081</name>
</gene>
<accession>A0ABR0T6M6</accession>
<evidence type="ECO:0000256" key="1">
    <source>
        <dbReference type="ARBA" id="ARBA00004273"/>
    </source>
</evidence>
<evidence type="ECO:0000313" key="13">
    <source>
        <dbReference type="EMBL" id="KAK6000093.1"/>
    </source>
</evidence>
<comment type="function">
    <text evidence="11">Subunit e, of the mitochondrial membrane ATP synthase complex (F(1)F(0) ATP synthase or Complex V) that produces ATP from ADP in the presence of a proton gradient across the membrane which is generated by electron transport complexes of the respiratory chain. ATP synthase complex consist of a soluble F(1) head domain - the catalytic core - and a membrane F(1) domain - the membrane proton channel. These two domains are linked by a central stalk rotating inside the F(1) region and a stationary peripheral stalk. During catalysis, ATP synthesis in the catalytic domain of F(1) is coupled via a rotary mechanism of the central stalk subunits to proton translocation. In vivo, can only synthesize ATP although its ATP hydrolase activity can be activated artificially in vitro. Part of the complex F(0) domain.</text>
</comment>
<evidence type="ECO:0000256" key="5">
    <source>
        <dbReference type="ARBA" id="ARBA00022781"/>
    </source>
</evidence>
<keyword evidence="6 11" id="KW-0999">Mitochondrion inner membrane</keyword>
<name>A0ABR0T6M6_AURPU</name>
<keyword evidence="9" id="KW-0472">Membrane</keyword>
<evidence type="ECO:0000313" key="14">
    <source>
        <dbReference type="Proteomes" id="UP001341245"/>
    </source>
</evidence>
<dbReference type="InterPro" id="IPR008386">
    <property type="entry name" value="ATP_synth_F0_esu_mt"/>
</dbReference>
<comment type="caution">
    <text evidence="13">The sequence shown here is derived from an EMBL/GenBank/DDBJ whole genome shotgun (WGS) entry which is preliminary data.</text>
</comment>
<keyword evidence="14" id="KW-1185">Reference proteome</keyword>
<reference evidence="13 14" key="1">
    <citation type="submission" date="2023-11" db="EMBL/GenBank/DDBJ databases">
        <title>Draft genome sequence and annotation of the polyextremotolerant black yeast-like fungus Aureobasidium pullulans NRRL 62042.</title>
        <authorList>
            <person name="Dielentheis-Frenken M.R.E."/>
            <person name="Wibberg D."/>
            <person name="Blank L.M."/>
            <person name="Tiso T."/>
        </authorList>
    </citation>
    <scope>NUCLEOTIDE SEQUENCE [LARGE SCALE GENOMIC DNA]</scope>
    <source>
        <strain evidence="13 14">NRRL 62042</strain>
    </source>
</reference>
<keyword evidence="3 11" id="KW-0813">Transport</keyword>
<keyword evidence="8 11" id="KW-0496">Mitochondrion</keyword>
<dbReference type="Proteomes" id="UP001341245">
    <property type="component" value="Unassembled WGS sequence"/>
</dbReference>
<proteinExistence type="inferred from homology"/>
<keyword evidence="4 11" id="KW-0138">CF(0)</keyword>
<evidence type="ECO:0000256" key="8">
    <source>
        <dbReference type="ARBA" id="ARBA00023128"/>
    </source>
</evidence>
<evidence type="ECO:0000256" key="12">
    <source>
        <dbReference type="SAM" id="MobiDB-lite"/>
    </source>
</evidence>
<evidence type="ECO:0000256" key="7">
    <source>
        <dbReference type="ARBA" id="ARBA00023065"/>
    </source>
</evidence>
<organism evidence="13 14">
    <name type="scientific">Aureobasidium pullulans</name>
    <name type="common">Black yeast</name>
    <name type="synonym">Pullularia pullulans</name>
    <dbReference type="NCBI Taxonomy" id="5580"/>
    <lineage>
        <taxon>Eukaryota</taxon>
        <taxon>Fungi</taxon>
        <taxon>Dikarya</taxon>
        <taxon>Ascomycota</taxon>
        <taxon>Pezizomycotina</taxon>
        <taxon>Dothideomycetes</taxon>
        <taxon>Dothideomycetidae</taxon>
        <taxon>Dothideales</taxon>
        <taxon>Saccotheciaceae</taxon>
        <taxon>Aureobasidium</taxon>
    </lineage>
</organism>
<evidence type="ECO:0000256" key="9">
    <source>
        <dbReference type="ARBA" id="ARBA00023136"/>
    </source>
</evidence>
<evidence type="ECO:0000256" key="6">
    <source>
        <dbReference type="ARBA" id="ARBA00022792"/>
    </source>
</evidence>
<evidence type="ECO:0000256" key="11">
    <source>
        <dbReference type="RuleBase" id="RU367005"/>
    </source>
</evidence>
<dbReference type="Pfam" id="PF05680">
    <property type="entry name" value="ATP-synt_E"/>
    <property type="match status" value="1"/>
</dbReference>
<keyword evidence="5 11" id="KW-0375">Hydrogen ion transport</keyword>
<evidence type="ECO:0000256" key="10">
    <source>
        <dbReference type="ARBA" id="ARBA00023310"/>
    </source>
</evidence>
<keyword evidence="7 11" id="KW-0406">Ion transport</keyword>